<organism evidence="7 8">
    <name type="scientific">Suillus placidus</name>
    <dbReference type="NCBI Taxonomy" id="48579"/>
    <lineage>
        <taxon>Eukaryota</taxon>
        <taxon>Fungi</taxon>
        <taxon>Dikarya</taxon>
        <taxon>Basidiomycota</taxon>
        <taxon>Agaricomycotina</taxon>
        <taxon>Agaricomycetes</taxon>
        <taxon>Agaricomycetidae</taxon>
        <taxon>Boletales</taxon>
        <taxon>Suillineae</taxon>
        <taxon>Suillaceae</taxon>
        <taxon>Suillus</taxon>
    </lineage>
</organism>
<accession>A0A9P7A6W1</accession>
<reference evidence="7" key="1">
    <citation type="journal article" date="2020" name="New Phytol.">
        <title>Comparative genomics reveals dynamic genome evolution in host specialist ectomycorrhizal fungi.</title>
        <authorList>
            <person name="Lofgren L.A."/>
            <person name="Nguyen N.H."/>
            <person name="Vilgalys R."/>
            <person name="Ruytinx J."/>
            <person name="Liao H.L."/>
            <person name="Branco S."/>
            <person name="Kuo A."/>
            <person name="LaButti K."/>
            <person name="Lipzen A."/>
            <person name="Andreopoulos W."/>
            <person name="Pangilinan J."/>
            <person name="Riley R."/>
            <person name="Hundley H."/>
            <person name="Na H."/>
            <person name="Barry K."/>
            <person name="Grigoriev I.V."/>
            <person name="Stajich J.E."/>
            <person name="Kennedy P.G."/>
        </authorList>
    </citation>
    <scope>NUCLEOTIDE SEQUENCE</scope>
    <source>
        <strain evidence="7">DOB743</strain>
    </source>
</reference>
<protein>
    <submittedName>
        <fullName evidence="7">RF-1 domain-containing protein</fullName>
    </submittedName>
</protein>
<sequence>MSITPALRAGARSAYRDLLRASASTFYGDEPIQKAFRHKMRTEALCLGSSAQHDVKLVQEKIQLARELATMLRRNVVQARRTQTQDGDDAWNLRFTKDTELGENESIKNPPPMSSNRRARRLEKGGQRFILSSKGVQWIAKLTYSIEPAAQHSANMPRNFSALKRAHKDREIPELREEDIEESFVRGSGPGGQSINKTQNNVQLLHKPTGFRVACQETRSLQTNRMLARRWLLQKLDKLHNPGLSKGELQRAKQQERERQRRKKSKKKASARAQEKDCLEAQEK</sequence>
<keyword evidence="3" id="KW-0809">Transit peptide</keyword>
<dbReference type="GO" id="GO:0034551">
    <property type="term" value="P:mitochondrial respiratory chain complex III assembly"/>
    <property type="evidence" value="ECO:0007669"/>
    <property type="project" value="InterPro"/>
</dbReference>
<dbReference type="Proteomes" id="UP000714275">
    <property type="component" value="Unassembled WGS sequence"/>
</dbReference>
<name>A0A9P7A6W1_9AGAM</name>
<dbReference type="OrthoDB" id="277888at2759"/>
<dbReference type="EMBL" id="JABBWD010000003">
    <property type="protein sequence ID" value="KAG1782787.1"/>
    <property type="molecule type" value="Genomic_DNA"/>
</dbReference>
<dbReference type="InterPro" id="IPR045298">
    <property type="entry name" value="Complex1_LYR_LYRM7"/>
</dbReference>
<dbReference type="PANTHER" id="PTHR46203">
    <property type="entry name" value="PROBABLE PEPTIDE CHAIN RELEASE FACTOR C12ORF65"/>
    <property type="match status" value="1"/>
</dbReference>
<evidence type="ECO:0000256" key="1">
    <source>
        <dbReference type="ARBA" id="ARBA00004173"/>
    </source>
</evidence>
<gene>
    <name evidence="7" type="ORF">EV702DRAFT_1066769</name>
</gene>
<keyword evidence="8" id="KW-1185">Reference proteome</keyword>
<feature type="compositionally biased region" description="Basic and acidic residues" evidence="5">
    <location>
        <begin position="248"/>
        <end position="259"/>
    </location>
</feature>
<dbReference type="CDD" id="cd20267">
    <property type="entry name" value="Complex1_LYR_LYRM7"/>
    <property type="match status" value="1"/>
</dbReference>
<dbReference type="InterPro" id="IPR000352">
    <property type="entry name" value="Pep_chain_release_fac_I"/>
</dbReference>
<comment type="subcellular location">
    <subcellularLocation>
        <location evidence="1">Mitochondrion</location>
    </subcellularLocation>
</comment>
<evidence type="ECO:0000313" key="7">
    <source>
        <dbReference type="EMBL" id="KAG1782787.1"/>
    </source>
</evidence>
<dbReference type="PANTHER" id="PTHR46203:SF1">
    <property type="entry name" value="MITOCHONDRIAL TRANSLATION RELEASE FACTOR IN RESCUE"/>
    <property type="match status" value="1"/>
</dbReference>
<comment type="caution">
    <text evidence="7">The sequence shown here is derived from an EMBL/GenBank/DDBJ whole genome shotgun (WGS) entry which is preliminary data.</text>
</comment>
<feature type="region of interest" description="Disordered" evidence="5">
    <location>
        <begin position="240"/>
        <end position="284"/>
    </location>
</feature>
<comment type="similarity">
    <text evidence="2">Belongs to the prokaryotic/mitochondrial release factor family.</text>
</comment>
<dbReference type="AlphaFoldDB" id="A0A9P7A6W1"/>
<dbReference type="SUPFAM" id="SSF75620">
    <property type="entry name" value="Release factor"/>
    <property type="match status" value="1"/>
</dbReference>
<evidence type="ECO:0000256" key="2">
    <source>
        <dbReference type="ARBA" id="ARBA00010835"/>
    </source>
</evidence>
<feature type="domain" description="Prokaryotic-type class I peptide chain release factors" evidence="6">
    <location>
        <begin position="174"/>
        <end position="269"/>
    </location>
</feature>
<dbReference type="Gene3D" id="3.30.160.20">
    <property type="match status" value="1"/>
</dbReference>
<dbReference type="InterPro" id="IPR052405">
    <property type="entry name" value="Mito_Transl_Release_Factor"/>
</dbReference>
<feature type="compositionally biased region" description="Basic and acidic residues" evidence="5">
    <location>
        <begin position="273"/>
        <end position="284"/>
    </location>
</feature>
<dbReference type="GO" id="GO:0003747">
    <property type="term" value="F:translation release factor activity"/>
    <property type="evidence" value="ECO:0007669"/>
    <property type="project" value="InterPro"/>
</dbReference>
<dbReference type="GO" id="GO:0032543">
    <property type="term" value="P:mitochondrial translation"/>
    <property type="evidence" value="ECO:0007669"/>
    <property type="project" value="UniProtKB-ARBA"/>
</dbReference>
<dbReference type="Pfam" id="PF00472">
    <property type="entry name" value="RF-1"/>
    <property type="match status" value="1"/>
</dbReference>
<evidence type="ECO:0000313" key="8">
    <source>
        <dbReference type="Proteomes" id="UP000714275"/>
    </source>
</evidence>
<dbReference type="InterPro" id="IPR045853">
    <property type="entry name" value="Pep_chain_release_fac_I_sf"/>
</dbReference>
<evidence type="ECO:0000259" key="6">
    <source>
        <dbReference type="Pfam" id="PF00472"/>
    </source>
</evidence>
<dbReference type="GO" id="GO:0005739">
    <property type="term" value="C:mitochondrion"/>
    <property type="evidence" value="ECO:0007669"/>
    <property type="project" value="UniProtKB-SubCell"/>
</dbReference>
<evidence type="ECO:0000256" key="5">
    <source>
        <dbReference type="SAM" id="MobiDB-lite"/>
    </source>
</evidence>
<feature type="compositionally biased region" description="Basic residues" evidence="5">
    <location>
        <begin position="260"/>
        <end position="270"/>
    </location>
</feature>
<proteinExistence type="inferred from homology"/>
<evidence type="ECO:0000256" key="4">
    <source>
        <dbReference type="ARBA" id="ARBA00023128"/>
    </source>
</evidence>
<keyword evidence="4" id="KW-0496">Mitochondrion</keyword>
<evidence type="ECO:0000256" key="3">
    <source>
        <dbReference type="ARBA" id="ARBA00022946"/>
    </source>
</evidence>